<protein>
    <submittedName>
        <fullName evidence="2">Unannotated protein</fullName>
    </submittedName>
</protein>
<sequence>MSQSFGMDAHRILHTSSTYREWLPEMSESSQGIRSLDSQPATRPEPLQISYSVLVVSALGFALWGLGWLVLIPNHESQLGWALEFVGPFLIAVSLVMFEKSLSPRIGRPAAILASLGAFLAALSTSIFALNPTNLETTAGVSFGYGAYGAGLVLGALSLGAVLARKESHLGDVSRHEYPMCRVGCHCDTVVHSSFSSIALGGAGLLIWGIGFLALGAQPAGSELGWILAVIGSTTVTGALAAHFAHLSTRFGRAALVCGMLSAVIWSVGYLLQAINPNAGVLSSWYTTLFICYGVGHILTAVSLLIIARRKAQLEQ</sequence>
<gene>
    <name evidence="2" type="ORF">UFOPK3268_00690</name>
</gene>
<feature type="transmembrane region" description="Helical" evidence="1">
    <location>
        <begin position="49"/>
        <end position="72"/>
    </location>
</feature>
<organism evidence="2">
    <name type="scientific">freshwater metagenome</name>
    <dbReference type="NCBI Taxonomy" id="449393"/>
    <lineage>
        <taxon>unclassified sequences</taxon>
        <taxon>metagenomes</taxon>
        <taxon>ecological metagenomes</taxon>
    </lineage>
</organism>
<evidence type="ECO:0000256" key="1">
    <source>
        <dbReference type="SAM" id="Phobius"/>
    </source>
</evidence>
<reference evidence="2" key="1">
    <citation type="submission" date="2020-05" db="EMBL/GenBank/DDBJ databases">
        <authorList>
            <person name="Chiriac C."/>
            <person name="Salcher M."/>
            <person name="Ghai R."/>
            <person name="Kavagutti S V."/>
        </authorList>
    </citation>
    <scope>NUCLEOTIDE SEQUENCE</scope>
</reference>
<name>A0A6J7BVV1_9ZZZZ</name>
<feature type="transmembrane region" description="Helical" evidence="1">
    <location>
        <begin position="78"/>
        <end position="98"/>
    </location>
</feature>
<evidence type="ECO:0000313" key="2">
    <source>
        <dbReference type="EMBL" id="CAB4848971.1"/>
    </source>
</evidence>
<feature type="transmembrane region" description="Helical" evidence="1">
    <location>
        <begin position="224"/>
        <end position="242"/>
    </location>
</feature>
<feature type="transmembrane region" description="Helical" evidence="1">
    <location>
        <begin position="142"/>
        <end position="164"/>
    </location>
</feature>
<feature type="transmembrane region" description="Helical" evidence="1">
    <location>
        <begin position="254"/>
        <end position="273"/>
    </location>
</feature>
<keyword evidence="1" id="KW-1133">Transmembrane helix</keyword>
<keyword evidence="1" id="KW-0472">Membrane</keyword>
<dbReference type="EMBL" id="CAFBIZ010000070">
    <property type="protein sequence ID" value="CAB4848971.1"/>
    <property type="molecule type" value="Genomic_DNA"/>
</dbReference>
<feature type="transmembrane region" description="Helical" evidence="1">
    <location>
        <begin position="110"/>
        <end position="130"/>
    </location>
</feature>
<keyword evidence="1" id="KW-0812">Transmembrane</keyword>
<feature type="transmembrane region" description="Helical" evidence="1">
    <location>
        <begin position="285"/>
        <end position="308"/>
    </location>
</feature>
<accession>A0A6J7BVV1</accession>
<proteinExistence type="predicted"/>
<dbReference type="AlphaFoldDB" id="A0A6J7BVV1"/>
<feature type="transmembrane region" description="Helical" evidence="1">
    <location>
        <begin position="198"/>
        <end position="218"/>
    </location>
</feature>